<dbReference type="Proteomes" id="UP000178495">
    <property type="component" value="Unassembled WGS sequence"/>
</dbReference>
<accession>A0A1G2CIN0</accession>
<feature type="coiled-coil region" evidence="1">
    <location>
        <begin position="508"/>
        <end position="535"/>
    </location>
</feature>
<feature type="coiled-coil region" evidence="1">
    <location>
        <begin position="386"/>
        <end position="420"/>
    </location>
</feature>
<dbReference type="Pfam" id="PF02463">
    <property type="entry name" value="SMC_N"/>
    <property type="match status" value="1"/>
</dbReference>
<keyword evidence="1" id="KW-0175">Coiled coil</keyword>
<dbReference type="InterPro" id="IPR027417">
    <property type="entry name" value="P-loop_NTPase"/>
</dbReference>
<dbReference type="InterPro" id="IPR003593">
    <property type="entry name" value="AAA+_ATPase"/>
</dbReference>
<dbReference type="SMART" id="SM00382">
    <property type="entry name" value="AAA"/>
    <property type="match status" value="1"/>
</dbReference>
<evidence type="ECO:0000256" key="1">
    <source>
        <dbReference type="SAM" id="Coils"/>
    </source>
</evidence>
<dbReference type="STRING" id="1798652.A3A43_00445"/>
<evidence type="ECO:0000256" key="2">
    <source>
        <dbReference type="SAM" id="MobiDB-lite"/>
    </source>
</evidence>
<dbReference type="InterPro" id="IPR003395">
    <property type="entry name" value="RecF/RecN/SMC_N"/>
</dbReference>
<name>A0A1G2CIN0_9BACT</name>
<organism evidence="4 5">
    <name type="scientific">Candidatus Liptonbacteria bacterium RIFCSPLOWO2_01_FULL_56_20</name>
    <dbReference type="NCBI Taxonomy" id="1798652"/>
    <lineage>
        <taxon>Bacteria</taxon>
        <taxon>Candidatus Liptoniibacteriota</taxon>
    </lineage>
</organism>
<dbReference type="PANTHER" id="PTHR43977">
    <property type="entry name" value="STRUCTURAL MAINTENANCE OF CHROMOSOMES PROTEIN 3"/>
    <property type="match status" value="1"/>
</dbReference>
<sequence length="747" mass="84509">MARLLKRLELNGFKSFAQRTTFDFSGGITAIVGPNGSGKSNIIDAIRWLLGEREAKNLRGLKSEDLIFAGTPSKPRLGQAHASLHFDNQTSFFPVEFPEIAIARQVSRDGTNRYTLNKADIRLKDLIDFFAKARLGTKGLVVISQGNSDVFIQAPPSGRREMIEEMLGLREYQMKKSEALRRLRNTQVNLEKIRALTDEILPHLRSLKRQTGRWEKREALEQELRELENRFFGAEWQELKAKLANVDAAIAGHRDEARTLETEKRRAEDNLKKVEASQPEERKELTVLREKLRGVHEKRSELQKELGRLEATLEAGARSSPAASPPSDGILEFVRKMKERLELVLQDDPITLQEAVQEIVWEINDFLATPALSRKETGSTTASRALGKIQKELEALDEKAESLVEEEKNLEERQEQFYQTFKAAVASVEAAKDKLEKWELANRERFFEHERLGMRREEWERQVRQAGRNPEEFQNLPAAEHMAAGEREAIERRIFKLRGDLASIGEIDEALMKEARETEERYEFLKRESEDTEKAKGDLKTLIADLGEKITTEFGAALSRINEEFQAFFNLMFGGGRAKLKLEAAKPVAAVFTEEPAEAVLGDASSQKPKGKKKEDADMDGLEMDDEHGIEIELKLPRKRITSLDMLSGGERSLVGIAALFALISVSPPPFLVLDEVDAALDDRNAKRFSELLREFAKQTQFILVTHNRATMEAADILYGITMNEDGTSKVLSLRLEKERVEAAATA</sequence>
<dbReference type="EMBL" id="MHLC01000021">
    <property type="protein sequence ID" value="OGZ01097.1"/>
    <property type="molecule type" value="Genomic_DNA"/>
</dbReference>
<comment type="caution">
    <text evidence="4">The sequence shown here is derived from an EMBL/GenBank/DDBJ whole genome shotgun (WGS) entry which is preliminary data.</text>
</comment>
<evidence type="ECO:0000313" key="5">
    <source>
        <dbReference type="Proteomes" id="UP000178495"/>
    </source>
</evidence>
<protein>
    <recommendedName>
        <fullName evidence="3">AAA+ ATPase domain-containing protein</fullName>
    </recommendedName>
</protein>
<gene>
    <name evidence="4" type="ORF">A3A43_00445</name>
</gene>
<dbReference type="Gene3D" id="3.40.50.300">
    <property type="entry name" value="P-loop containing nucleotide triphosphate hydrolases"/>
    <property type="match status" value="2"/>
</dbReference>
<dbReference type="SUPFAM" id="SSF52540">
    <property type="entry name" value="P-loop containing nucleoside triphosphate hydrolases"/>
    <property type="match status" value="1"/>
</dbReference>
<evidence type="ECO:0000259" key="3">
    <source>
        <dbReference type="SMART" id="SM00382"/>
    </source>
</evidence>
<feature type="domain" description="AAA+ ATPase" evidence="3">
    <location>
        <begin position="25"/>
        <end position="728"/>
    </location>
</feature>
<proteinExistence type="predicted"/>
<dbReference type="AlphaFoldDB" id="A0A1G2CIN0"/>
<evidence type="ECO:0000313" key="4">
    <source>
        <dbReference type="EMBL" id="OGZ01097.1"/>
    </source>
</evidence>
<reference evidence="4 5" key="1">
    <citation type="journal article" date="2016" name="Nat. Commun.">
        <title>Thousands of microbial genomes shed light on interconnected biogeochemical processes in an aquifer system.</title>
        <authorList>
            <person name="Anantharaman K."/>
            <person name="Brown C.T."/>
            <person name="Hug L.A."/>
            <person name="Sharon I."/>
            <person name="Castelle C.J."/>
            <person name="Probst A.J."/>
            <person name="Thomas B.C."/>
            <person name="Singh A."/>
            <person name="Wilkins M.J."/>
            <person name="Karaoz U."/>
            <person name="Brodie E.L."/>
            <person name="Williams K.H."/>
            <person name="Hubbard S.S."/>
            <person name="Banfield J.F."/>
        </authorList>
    </citation>
    <scope>NUCLEOTIDE SEQUENCE [LARGE SCALE GENOMIC DNA]</scope>
</reference>
<feature type="region of interest" description="Disordered" evidence="2">
    <location>
        <begin position="259"/>
        <end position="278"/>
    </location>
</feature>